<protein>
    <submittedName>
        <fullName evidence="2">Uncharacterized protein</fullName>
    </submittedName>
</protein>
<comment type="caution">
    <text evidence="2">The sequence shown here is derived from an EMBL/GenBank/DDBJ whole genome shotgun (WGS) entry which is preliminary data.</text>
</comment>
<keyword evidence="3" id="KW-1185">Reference proteome</keyword>
<evidence type="ECO:0000313" key="2">
    <source>
        <dbReference type="EMBL" id="GIF00114.1"/>
    </source>
</evidence>
<name>A0A919K7V1_9ACTN</name>
<feature type="compositionally biased region" description="Low complexity" evidence="1">
    <location>
        <begin position="32"/>
        <end position="60"/>
    </location>
</feature>
<feature type="region of interest" description="Disordered" evidence="1">
    <location>
        <begin position="1"/>
        <end position="68"/>
    </location>
</feature>
<evidence type="ECO:0000313" key="3">
    <source>
        <dbReference type="Proteomes" id="UP000636960"/>
    </source>
</evidence>
<proteinExistence type="predicted"/>
<reference evidence="2" key="1">
    <citation type="submission" date="2021-01" db="EMBL/GenBank/DDBJ databases">
        <title>Whole genome shotgun sequence of Actinoplanes rishiriensis NBRC 108556.</title>
        <authorList>
            <person name="Komaki H."/>
            <person name="Tamura T."/>
        </authorList>
    </citation>
    <scope>NUCLEOTIDE SEQUENCE</scope>
    <source>
        <strain evidence="2">NBRC 108556</strain>
    </source>
</reference>
<dbReference type="AlphaFoldDB" id="A0A919K7V1"/>
<gene>
    <name evidence="2" type="ORF">Ari01nite_75780</name>
</gene>
<accession>A0A919K7V1</accession>
<evidence type="ECO:0000256" key="1">
    <source>
        <dbReference type="SAM" id="MobiDB-lite"/>
    </source>
</evidence>
<dbReference type="EMBL" id="BOMV01000080">
    <property type="protein sequence ID" value="GIF00114.1"/>
    <property type="molecule type" value="Genomic_DNA"/>
</dbReference>
<dbReference type="Proteomes" id="UP000636960">
    <property type="component" value="Unassembled WGS sequence"/>
</dbReference>
<organism evidence="2 3">
    <name type="scientific">Paractinoplanes rishiriensis</name>
    <dbReference type="NCBI Taxonomy" id="1050105"/>
    <lineage>
        <taxon>Bacteria</taxon>
        <taxon>Bacillati</taxon>
        <taxon>Actinomycetota</taxon>
        <taxon>Actinomycetes</taxon>
        <taxon>Micromonosporales</taxon>
        <taxon>Micromonosporaceae</taxon>
        <taxon>Paractinoplanes</taxon>
    </lineage>
</organism>
<sequence length="184" mass="19274">MTGRPRAPHEQGSDNGIDRGGVSRSPRSGDSVAAQQETAAEVAQAGRASSAGGTAGTPQADRLSSEPRRQRLLDELRDNGVRHNPQDIVAIGRNGAGDVIFLENGNSRAGLLHITERHAGDFANVGVPENKVGALVFTAVTQGTEVGAQRTRPIYEVEFEGRTYRLAVSVGSNGFIVGANPVGH</sequence>
<dbReference type="RefSeq" id="WP_203787498.1">
    <property type="nucleotide sequence ID" value="NZ_BOMV01000080.1"/>
</dbReference>